<dbReference type="GO" id="GO:0016020">
    <property type="term" value="C:membrane"/>
    <property type="evidence" value="ECO:0007669"/>
    <property type="project" value="InterPro"/>
</dbReference>
<gene>
    <name evidence="5" type="ORF">BpHYR1_015594</name>
</gene>
<dbReference type="GO" id="GO:0005524">
    <property type="term" value="F:ATP binding"/>
    <property type="evidence" value="ECO:0007669"/>
    <property type="project" value="UniProtKB-KW"/>
</dbReference>
<keyword evidence="1" id="KW-0813">Transport</keyword>
<keyword evidence="5" id="KW-0547">Nucleotide-binding</keyword>
<keyword evidence="6" id="KW-1185">Reference proteome</keyword>
<keyword evidence="5" id="KW-0067">ATP-binding</keyword>
<dbReference type="GO" id="GO:0005319">
    <property type="term" value="F:lipid transporter activity"/>
    <property type="evidence" value="ECO:0007669"/>
    <property type="project" value="TreeGrafter"/>
</dbReference>
<dbReference type="Gene3D" id="3.40.50.300">
    <property type="entry name" value="P-loop containing nucleotide triphosphate hydrolases"/>
    <property type="match status" value="1"/>
</dbReference>
<comment type="caution">
    <text evidence="5">The sequence shown here is derived from an EMBL/GenBank/DDBJ whole genome shotgun (WGS) entry which is preliminary data.</text>
</comment>
<dbReference type="InterPro" id="IPR056264">
    <property type="entry name" value="R2_ABCA1-4-like"/>
</dbReference>
<evidence type="ECO:0000256" key="1">
    <source>
        <dbReference type="ARBA" id="ARBA00022448"/>
    </source>
</evidence>
<feature type="domain" description="ABCA1-4-like C-terminal R2 regulatory" evidence="4">
    <location>
        <begin position="134"/>
        <end position="213"/>
    </location>
</feature>
<dbReference type="EMBL" id="REGN01009191">
    <property type="protein sequence ID" value="RNA01715.1"/>
    <property type="molecule type" value="Genomic_DNA"/>
</dbReference>
<organism evidence="5 6">
    <name type="scientific">Brachionus plicatilis</name>
    <name type="common">Marine rotifer</name>
    <name type="synonym">Brachionus muelleri</name>
    <dbReference type="NCBI Taxonomy" id="10195"/>
    <lineage>
        <taxon>Eukaryota</taxon>
        <taxon>Metazoa</taxon>
        <taxon>Spiralia</taxon>
        <taxon>Gnathifera</taxon>
        <taxon>Rotifera</taxon>
        <taxon>Eurotatoria</taxon>
        <taxon>Monogononta</taxon>
        <taxon>Pseudotrocha</taxon>
        <taxon>Ploima</taxon>
        <taxon>Brachionidae</taxon>
        <taxon>Brachionus</taxon>
    </lineage>
</organism>
<dbReference type="AlphaFoldDB" id="A0A3M7PSF1"/>
<name>A0A3M7PSF1_BRAPC</name>
<dbReference type="GO" id="GO:0140359">
    <property type="term" value="F:ABC-type transporter activity"/>
    <property type="evidence" value="ECO:0007669"/>
    <property type="project" value="InterPro"/>
</dbReference>
<dbReference type="Proteomes" id="UP000276133">
    <property type="component" value="Unassembled WGS sequence"/>
</dbReference>
<dbReference type="OrthoDB" id="15927at2759"/>
<evidence type="ECO:0000256" key="2">
    <source>
        <dbReference type="ARBA" id="ARBA00022737"/>
    </source>
</evidence>
<dbReference type="InterPro" id="IPR003959">
    <property type="entry name" value="ATPase_AAA_core"/>
</dbReference>
<sequence>MLLLKTDNFKAKTDLEQILGINGAGKTTLLKTIIGELKPTSDLSEGNKRKLSTAIAFLGNPKLIVLDEPTTGMDPSARVYFWNLIKKSQNYGITSIISSHSLEECEKLCSTLSILKDQTLEFCGTFESLSKIYGKGFCLMVKCERQNEPSNDVEVLEKFLLRKISHSSIKEKKAESILVHIKVTENIKTSISDLFNLVETNKIKYKIESYSISETTLEEIFLSIADMNENIE</sequence>
<dbReference type="STRING" id="10195.A0A3M7PSF1"/>
<feature type="domain" description="ATPase AAA-type core" evidence="3">
    <location>
        <begin position="41"/>
        <end position="104"/>
    </location>
</feature>
<dbReference type="PANTHER" id="PTHR19229:SF36">
    <property type="entry name" value="ATP-BINDING CASSETTE SUB-FAMILY A MEMBER 2"/>
    <property type="match status" value="1"/>
</dbReference>
<protein>
    <submittedName>
        <fullName evidence="5">ATP-binding cassette sub-family A member 1</fullName>
    </submittedName>
</protein>
<reference evidence="5 6" key="1">
    <citation type="journal article" date="2018" name="Sci. Rep.">
        <title>Genomic signatures of local adaptation to the degree of environmental predictability in rotifers.</title>
        <authorList>
            <person name="Franch-Gras L."/>
            <person name="Hahn C."/>
            <person name="Garcia-Roger E.M."/>
            <person name="Carmona M.J."/>
            <person name="Serra M."/>
            <person name="Gomez A."/>
        </authorList>
    </citation>
    <scope>NUCLEOTIDE SEQUENCE [LARGE SCALE GENOMIC DNA]</scope>
    <source>
        <strain evidence="5">HYR1</strain>
    </source>
</reference>
<accession>A0A3M7PSF1</accession>
<proteinExistence type="predicted"/>
<evidence type="ECO:0000313" key="6">
    <source>
        <dbReference type="Proteomes" id="UP000276133"/>
    </source>
</evidence>
<evidence type="ECO:0000259" key="4">
    <source>
        <dbReference type="Pfam" id="PF23321"/>
    </source>
</evidence>
<keyword evidence="2" id="KW-0677">Repeat</keyword>
<evidence type="ECO:0000313" key="5">
    <source>
        <dbReference type="EMBL" id="RNA01715.1"/>
    </source>
</evidence>
<dbReference type="PANTHER" id="PTHR19229">
    <property type="entry name" value="ATP-BINDING CASSETTE TRANSPORTER SUBFAMILY A ABCA"/>
    <property type="match status" value="1"/>
</dbReference>
<dbReference type="InterPro" id="IPR026082">
    <property type="entry name" value="ABCA"/>
</dbReference>
<dbReference type="GO" id="GO:0016887">
    <property type="term" value="F:ATP hydrolysis activity"/>
    <property type="evidence" value="ECO:0007669"/>
    <property type="project" value="InterPro"/>
</dbReference>
<dbReference type="Pfam" id="PF13304">
    <property type="entry name" value="AAA_21"/>
    <property type="match status" value="1"/>
</dbReference>
<dbReference type="Pfam" id="PF23321">
    <property type="entry name" value="R1_ABCA1"/>
    <property type="match status" value="1"/>
</dbReference>
<dbReference type="SUPFAM" id="SSF52540">
    <property type="entry name" value="P-loop containing nucleoside triphosphate hydrolases"/>
    <property type="match status" value="1"/>
</dbReference>
<evidence type="ECO:0000259" key="3">
    <source>
        <dbReference type="Pfam" id="PF13304"/>
    </source>
</evidence>
<dbReference type="InterPro" id="IPR027417">
    <property type="entry name" value="P-loop_NTPase"/>
</dbReference>